<dbReference type="AlphaFoldDB" id="A0A921KLP3"/>
<protein>
    <recommendedName>
        <fullName evidence="1">UPF0597 protein K8U72_07350</fullName>
    </recommendedName>
</protein>
<keyword evidence="3" id="KW-0456">Lyase</keyword>
<gene>
    <name evidence="3" type="ORF">K8U72_07350</name>
</gene>
<dbReference type="InterPro" id="IPR021144">
    <property type="entry name" value="UPF0597"/>
</dbReference>
<evidence type="ECO:0000313" key="3">
    <source>
        <dbReference type="EMBL" id="HJF45579.1"/>
    </source>
</evidence>
<evidence type="ECO:0000313" key="4">
    <source>
        <dbReference type="Proteomes" id="UP000697330"/>
    </source>
</evidence>
<dbReference type="HAMAP" id="MF_01845">
    <property type="entry name" value="UPF0597"/>
    <property type="match status" value="1"/>
</dbReference>
<dbReference type="RefSeq" id="WP_075279145.1">
    <property type="nucleotide sequence ID" value="NZ_CAUWLO010000001.1"/>
</dbReference>
<dbReference type="InterPro" id="IPR005130">
    <property type="entry name" value="Ser_deHydtase-like_asu"/>
</dbReference>
<feature type="domain" description="Serine dehydratase-like alpha subunit" evidence="2">
    <location>
        <begin position="82"/>
        <end position="416"/>
    </location>
</feature>
<reference evidence="3" key="1">
    <citation type="journal article" date="2021" name="PeerJ">
        <title>Extensive microbial diversity within the chicken gut microbiome revealed by metagenomics and culture.</title>
        <authorList>
            <person name="Gilroy R."/>
            <person name="Ravi A."/>
            <person name="Getino M."/>
            <person name="Pursley I."/>
            <person name="Horton D.L."/>
            <person name="Alikhan N.F."/>
            <person name="Baker D."/>
            <person name="Gharbi K."/>
            <person name="Hall N."/>
            <person name="Watson M."/>
            <person name="Adriaenssens E.M."/>
            <person name="Foster-Nyarko E."/>
            <person name="Jarju S."/>
            <person name="Secka A."/>
            <person name="Antonio M."/>
            <person name="Oren A."/>
            <person name="Chaudhuri R.R."/>
            <person name="La Ragione R."/>
            <person name="Hildebrand F."/>
            <person name="Pallen M.J."/>
        </authorList>
    </citation>
    <scope>NUCLEOTIDE SEQUENCE</scope>
    <source>
        <strain evidence="3">CHK124-7917</strain>
    </source>
</reference>
<comment type="caution">
    <text evidence="3">The sequence shown here is derived from an EMBL/GenBank/DDBJ whole genome shotgun (WGS) entry which is preliminary data.</text>
</comment>
<dbReference type="GO" id="GO:0019450">
    <property type="term" value="P:L-cysteine catabolic process to pyruvate"/>
    <property type="evidence" value="ECO:0007669"/>
    <property type="project" value="TreeGrafter"/>
</dbReference>
<dbReference type="EMBL" id="DYWQ01000108">
    <property type="protein sequence ID" value="HJF45579.1"/>
    <property type="molecule type" value="Genomic_DNA"/>
</dbReference>
<evidence type="ECO:0000259" key="2">
    <source>
        <dbReference type="Pfam" id="PF03313"/>
    </source>
</evidence>
<reference evidence="3" key="2">
    <citation type="submission" date="2021-09" db="EMBL/GenBank/DDBJ databases">
        <authorList>
            <person name="Gilroy R."/>
        </authorList>
    </citation>
    <scope>NUCLEOTIDE SEQUENCE</scope>
    <source>
        <strain evidence="3">CHK124-7917</strain>
    </source>
</reference>
<comment type="similarity">
    <text evidence="1">Belongs to the UPF0597 family.</text>
</comment>
<organism evidence="3 4">
    <name type="scientific">Thermophilibacter provencensis</name>
    <dbReference type="NCBI Taxonomy" id="1852386"/>
    <lineage>
        <taxon>Bacteria</taxon>
        <taxon>Bacillati</taxon>
        <taxon>Actinomycetota</taxon>
        <taxon>Coriobacteriia</taxon>
        <taxon>Coriobacteriales</taxon>
        <taxon>Atopobiaceae</taxon>
        <taxon>Thermophilibacter</taxon>
    </lineage>
</organism>
<dbReference type="Proteomes" id="UP000697330">
    <property type="component" value="Unassembled WGS sequence"/>
</dbReference>
<dbReference type="OrthoDB" id="41906at2"/>
<dbReference type="PIRSF" id="PIRSF006054">
    <property type="entry name" value="UCP006054"/>
    <property type="match status" value="1"/>
</dbReference>
<dbReference type="GO" id="GO:0080146">
    <property type="term" value="F:L-cysteine desulfhydrase activity"/>
    <property type="evidence" value="ECO:0007669"/>
    <property type="project" value="TreeGrafter"/>
</dbReference>
<dbReference type="PANTHER" id="PTHR30501">
    <property type="entry name" value="UPF0597 PROTEIN YHAM"/>
    <property type="match status" value="1"/>
</dbReference>
<proteinExistence type="inferred from homology"/>
<evidence type="ECO:0000256" key="1">
    <source>
        <dbReference type="HAMAP-Rule" id="MF_01845"/>
    </source>
</evidence>
<sequence length="427" mass="44500">MVDFIGLLKKEVVPAEGCTEPIAVAYAVSIASEQLGGEAAEVRLRLSANIIKNALGVGIPGTGMVGIEIAAALGAVVRRSDKKLEVLSGFSPEQLAAARALVDAHAVHVEQQPTSEALYIEARLTDGRDASRVVIVRDHTNVVRVERNGEVLVDEPVSVGGGSDDEGTGLTIDSIYEFATTVAFDDISFILDCVPLNTRVSEEGLQGEYGLEVGRRIGAGADRRGALLNNATLRLMSVTAAASDARMGGCPLSVMTCGGSGNQGIASSLPIIELARMLGSSDEDLARALVLSDLVVLHIKEYMGRLSPLCGSGIAGGTGSCCGITYLQGGGLREIKYAINNMLATLQGMICDGAKATCALKIAAGTNCAIQCSTLALADISPTSKDGIIFDDAEETIKNTGRLMREGFAQTDEAILSIMLAKQLESK</sequence>
<dbReference type="PANTHER" id="PTHR30501:SF2">
    <property type="entry name" value="UPF0597 PROTEIN YHAM"/>
    <property type="match status" value="1"/>
</dbReference>
<dbReference type="Pfam" id="PF03313">
    <property type="entry name" value="SDH_alpha"/>
    <property type="match status" value="1"/>
</dbReference>
<accession>A0A921KLP3</accession>
<name>A0A921KLP3_9ACTN</name>